<dbReference type="GeneID" id="92972753"/>
<comment type="similarity">
    <text evidence="2 7">Belongs to the FliS family.</text>
</comment>
<evidence type="ECO:0000313" key="9">
    <source>
        <dbReference type="Proteomes" id="UP000475079"/>
    </source>
</evidence>
<dbReference type="GO" id="GO:0044780">
    <property type="term" value="P:bacterial-type flagellum assembly"/>
    <property type="evidence" value="ECO:0007669"/>
    <property type="project" value="InterPro"/>
</dbReference>
<keyword evidence="8" id="KW-0966">Cell projection</keyword>
<keyword evidence="5" id="KW-0143">Chaperone</keyword>
<accession>A0A6L5EA71</accession>
<dbReference type="InterPro" id="IPR036584">
    <property type="entry name" value="FliS_sf"/>
</dbReference>
<dbReference type="GO" id="GO:0005829">
    <property type="term" value="C:cytosol"/>
    <property type="evidence" value="ECO:0007669"/>
    <property type="project" value="UniProtKB-SubCell"/>
</dbReference>
<dbReference type="EMBL" id="WHIY01000007">
    <property type="protein sequence ID" value="MPQ51613.1"/>
    <property type="molecule type" value="Genomic_DNA"/>
</dbReference>
<reference evidence="8 9" key="1">
    <citation type="submission" date="2019-10" db="EMBL/GenBank/DDBJ databases">
        <title>Characterization of a new Citrobacter species.</title>
        <authorList>
            <person name="Goncalves Ribeiro T."/>
            <person name="Izdebski R."/>
            <person name="Urbanowicz P."/>
            <person name="Carmeli Y."/>
            <person name="Gniadkowski M."/>
            <person name="Peixe L."/>
        </authorList>
    </citation>
    <scope>NUCLEOTIDE SEQUENCE [LARGE SCALE GENOMIC DNA]</scope>
    <source>
        <strain evidence="8 9">NMI7905_11</strain>
    </source>
</reference>
<gene>
    <name evidence="8" type="primary">fliS</name>
    <name evidence="8" type="ORF">GBB84_11930</name>
</gene>
<evidence type="ECO:0000313" key="8">
    <source>
        <dbReference type="EMBL" id="MPQ51613.1"/>
    </source>
</evidence>
<keyword evidence="4 7" id="KW-1005">Bacterial flagellum biogenesis</keyword>
<keyword evidence="8" id="KW-0282">Flagellum</keyword>
<organism evidence="8 9">
    <name type="scientific">Citrobacter telavivensis</name>
    <dbReference type="NCBI Taxonomy" id="2653932"/>
    <lineage>
        <taxon>Bacteria</taxon>
        <taxon>Pseudomonadati</taxon>
        <taxon>Pseudomonadota</taxon>
        <taxon>Gammaproteobacteria</taxon>
        <taxon>Enterobacterales</taxon>
        <taxon>Enterobacteriaceae</taxon>
        <taxon>Citrobacter</taxon>
    </lineage>
</organism>
<keyword evidence="9" id="KW-1185">Reference proteome</keyword>
<comment type="subcellular location">
    <subcellularLocation>
        <location evidence="1 7">Cytoplasm</location>
        <location evidence="1 7">Cytosol</location>
    </subcellularLocation>
</comment>
<dbReference type="RefSeq" id="WP_042318298.1">
    <property type="nucleotide sequence ID" value="NZ_JBGUBF010000001.1"/>
</dbReference>
<keyword evidence="8" id="KW-0969">Cilium</keyword>
<evidence type="ECO:0000256" key="3">
    <source>
        <dbReference type="ARBA" id="ARBA00022490"/>
    </source>
</evidence>
<dbReference type="CDD" id="cd16098">
    <property type="entry name" value="FliS"/>
    <property type="match status" value="1"/>
</dbReference>
<dbReference type="PANTHER" id="PTHR34773">
    <property type="entry name" value="FLAGELLAR SECRETION CHAPERONE FLIS"/>
    <property type="match status" value="1"/>
</dbReference>
<evidence type="ECO:0000256" key="1">
    <source>
        <dbReference type="ARBA" id="ARBA00004514"/>
    </source>
</evidence>
<dbReference type="InterPro" id="IPR003713">
    <property type="entry name" value="FliS"/>
</dbReference>
<dbReference type="Proteomes" id="UP000475079">
    <property type="component" value="Unassembled WGS sequence"/>
</dbReference>
<comment type="caution">
    <text evidence="8">The sequence shown here is derived from an EMBL/GenBank/DDBJ whole genome shotgun (WGS) entry which is preliminary data.</text>
</comment>
<protein>
    <recommendedName>
        <fullName evidence="6 7">Flagellar secretion chaperone FliS</fullName>
    </recommendedName>
</protein>
<proteinExistence type="inferred from homology"/>
<dbReference type="Pfam" id="PF02561">
    <property type="entry name" value="FliS"/>
    <property type="match status" value="1"/>
</dbReference>
<evidence type="ECO:0000256" key="4">
    <source>
        <dbReference type="ARBA" id="ARBA00022795"/>
    </source>
</evidence>
<keyword evidence="3 7" id="KW-0963">Cytoplasm</keyword>
<dbReference type="FunFam" id="1.20.120.340:FF:000001">
    <property type="entry name" value="Flagellar secretion chaperone FliS"/>
    <property type="match status" value="1"/>
</dbReference>
<evidence type="ECO:0000256" key="2">
    <source>
        <dbReference type="ARBA" id="ARBA00008787"/>
    </source>
</evidence>
<dbReference type="AlphaFoldDB" id="A0A6L5EA71"/>
<dbReference type="NCBIfam" id="TIGR00208">
    <property type="entry name" value="fliS"/>
    <property type="match status" value="1"/>
</dbReference>
<name>A0A6L5EA71_9ENTR</name>
<evidence type="ECO:0000256" key="7">
    <source>
        <dbReference type="PIRNR" id="PIRNR039090"/>
    </source>
</evidence>
<dbReference type="PIRSF" id="PIRSF039090">
    <property type="entry name" value="Flis"/>
    <property type="match status" value="1"/>
</dbReference>
<dbReference type="SUPFAM" id="SSF101116">
    <property type="entry name" value="Flagellar export chaperone FliS"/>
    <property type="match status" value="1"/>
</dbReference>
<evidence type="ECO:0000256" key="5">
    <source>
        <dbReference type="ARBA" id="ARBA00023186"/>
    </source>
</evidence>
<dbReference type="Gene3D" id="1.20.120.340">
    <property type="entry name" value="Flagellar protein FliS"/>
    <property type="match status" value="1"/>
</dbReference>
<dbReference type="GO" id="GO:0071973">
    <property type="term" value="P:bacterial-type flagellum-dependent cell motility"/>
    <property type="evidence" value="ECO:0007669"/>
    <property type="project" value="TreeGrafter"/>
</dbReference>
<sequence length="135" mass="14480">MYTASGTKAYAQVSVESGVMSASPHQLIEMLFDGANSALVRARLFLAQGDIAAKGEALSKAINIIDNGLKAGLDQENGGEIADHLSSLYDYMIRRLLLANLRNDSQAIEEVEGLLGNIAEAWKQISPKASSQESR</sequence>
<dbReference type="PANTHER" id="PTHR34773:SF1">
    <property type="entry name" value="FLAGELLAR SECRETION CHAPERONE FLIS"/>
    <property type="match status" value="1"/>
</dbReference>
<evidence type="ECO:0000256" key="6">
    <source>
        <dbReference type="ARBA" id="ARBA00069985"/>
    </source>
</evidence>